<protein>
    <submittedName>
        <fullName evidence="3">EamA family transporter</fullName>
    </submittedName>
</protein>
<dbReference type="AlphaFoldDB" id="A0A6L5XNQ0"/>
<keyword evidence="1" id="KW-0812">Transmembrane</keyword>
<sequence>MIFGIASGLATAVMQSTSYVCSRVFIHRHKSAVALAVYSQLLMGLMAAFVFLFVADDFHFPATPGNLRLLAGLVLSTAAGQVCFFLAAAEIEASRLSSLTGLKIIVLALLCQFVRHEDLGFQAWVAVLLCTLAALGMNFSGLRIRLKGAFWLGLTLLLYSAGDIFIKLLIGVVEGPNAVARSIGAAALSYALLGLVSLPALFFVRRSPARCRDSLGYACAWFGAMLLLFYSLTMVSVVFINIIVASRGIISVLMGAAMARMGHTHLEPGVSRAIWFRRLVMSVLMLLAMALYVTSDAG</sequence>
<feature type="transmembrane region" description="Helical" evidence="1">
    <location>
        <begin position="149"/>
        <end position="170"/>
    </location>
</feature>
<feature type="transmembrane region" description="Helical" evidence="1">
    <location>
        <begin position="96"/>
        <end position="115"/>
    </location>
</feature>
<feature type="transmembrane region" description="Helical" evidence="1">
    <location>
        <begin position="215"/>
        <end position="232"/>
    </location>
</feature>
<keyword evidence="1" id="KW-1133">Transmembrane helix</keyword>
<dbReference type="InterPro" id="IPR037185">
    <property type="entry name" value="EmrE-like"/>
</dbReference>
<comment type="caution">
    <text evidence="3">The sequence shown here is derived from an EMBL/GenBank/DDBJ whole genome shotgun (WGS) entry which is preliminary data.</text>
</comment>
<proteinExistence type="predicted"/>
<dbReference type="Proteomes" id="UP000477488">
    <property type="component" value="Unassembled WGS sequence"/>
</dbReference>
<reference evidence="3 4" key="1">
    <citation type="submission" date="2019-09" db="EMBL/GenBank/DDBJ databases">
        <title>In-depth cultivation of the pig gut microbiome towards novel bacterial diversity and tailored functional studies.</title>
        <authorList>
            <person name="Wylensek D."/>
            <person name="Hitch T.C.A."/>
            <person name="Clavel T."/>
        </authorList>
    </citation>
    <scope>NUCLEOTIDE SEQUENCE [LARGE SCALE GENOMIC DNA]</scope>
    <source>
        <strain evidence="3 4">PG-178-WT-4</strain>
    </source>
</reference>
<feature type="domain" description="EamA" evidence="2">
    <location>
        <begin position="3"/>
        <end position="138"/>
    </location>
</feature>
<keyword evidence="4" id="KW-1185">Reference proteome</keyword>
<accession>A0A6L5XNQ0</accession>
<dbReference type="EMBL" id="VUMH01000015">
    <property type="protein sequence ID" value="MSS28837.1"/>
    <property type="molecule type" value="Genomic_DNA"/>
</dbReference>
<feature type="transmembrane region" description="Helical" evidence="1">
    <location>
        <begin position="67"/>
        <end position="89"/>
    </location>
</feature>
<evidence type="ECO:0000313" key="3">
    <source>
        <dbReference type="EMBL" id="MSS28837.1"/>
    </source>
</evidence>
<evidence type="ECO:0000259" key="2">
    <source>
        <dbReference type="Pfam" id="PF00892"/>
    </source>
</evidence>
<dbReference type="RefSeq" id="WP_154512647.1">
    <property type="nucleotide sequence ID" value="NZ_VUMH01000015.1"/>
</dbReference>
<dbReference type="Pfam" id="PF00892">
    <property type="entry name" value="EamA"/>
    <property type="match status" value="1"/>
</dbReference>
<dbReference type="InterPro" id="IPR000620">
    <property type="entry name" value="EamA_dom"/>
</dbReference>
<evidence type="ECO:0000256" key="1">
    <source>
        <dbReference type="SAM" id="Phobius"/>
    </source>
</evidence>
<feature type="transmembrane region" description="Helical" evidence="1">
    <location>
        <begin position="238"/>
        <end position="259"/>
    </location>
</feature>
<name>A0A6L5XNQ0_9BACT</name>
<feature type="transmembrane region" description="Helical" evidence="1">
    <location>
        <begin position="121"/>
        <end position="142"/>
    </location>
</feature>
<feature type="transmembrane region" description="Helical" evidence="1">
    <location>
        <begin position="182"/>
        <end position="203"/>
    </location>
</feature>
<dbReference type="SUPFAM" id="SSF103481">
    <property type="entry name" value="Multidrug resistance efflux transporter EmrE"/>
    <property type="match status" value="1"/>
</dbReference>
<organism evidence="3 4">
    <name type="scientific">Desulfovibrio porci</name>
    <dbReference type="NCBI Taxonomy" id="2605782"/>
    <lineage>
        <taxon>Bacteria</taxon>
        <taxon>Pseudomonadati</taxon>
        <taxon>Thermodesulfobacteriota</taxon>
        <taxon>Desulfovibrionia</taxon>
        <taxon>Desulfovibrionales</taxon>
        <taxon>Desulfovibrionaceae</taxon>
        <taxon>Desulfovibrio</taxon>
    </lineage>
</organism>
<keyword evidence="1" id="KW-0472">Membrane</keyword>
<gene>
    <name evidence="3" type="ORF">FYJ44_12535</name>
</gene>
<dbReference type="GO" id="GO:0016020">
    <property type="term" value="C:membrane"/>
    <property type="evidence" value="ECO:0007669"/>
    <property type="project" value="InterPro"/>
</dbReference>
<evidence type="ECO:0000313" key="4">
    <source>
        <dbReference type="Proteomes" id="UP000477488"/>
    </source>
</evidence>
<feature type="transmembrane region" description="Helical" evidence="1">
    <location>
        <begin position="279"/>
        <end position="295"/>
    </location>
</feature>
<feature type="transmembrane region" description="Helical" evidence="1">
    <location>
        <begin position="32"/>
        <end position="55"/>
    </location>
</feature>